<dbReference type="AlphaFoldDB" id="A0AAD7GJN6"/>
<dbReference type="EMBL" id="JARKIE010000044">
    <property type="protein sequence ID" value="KAJ7693955.1"/>
    <property type="molecule type" value="Genomic_DNA"/>
</dbReference>
<sequence length="373" mass="41446">MNLQIQTFQTSDFTSEIWELVQGHKQTASDTHLGLLQMQNTNLQKTPSGKIQAQKKALEKAVPGIARGITHVEEMKNKRDQGKKIRLTVSLAMDSRMTKLSMVSTIHIIHNADEDAPISEVLDQVVGQVQQCHWQLFPMAALIFKQMATFYAVETTTKFYFLTEEHTVAGTVSDLLRHYLDQQIITQAQFDAKAMELKFSVKLRDLYPDSDGVIPSSAIPFSVAAASTSQRTLAKSKAPTSSSHTALAPLPSSQRHVCASAWRNPNPTRPRCYTVESFDTWVSFSMPQDTKVKTIFMASVHPRTQPATPGPGTAALTILKHDWAALTTLKYDQAVLTTYVHKHAARSGHICAPQHVRILSLDPVFWGTAIVHC</sequence>
<evidence type="ECO:0000313" key="1">
    <source>
        <dbReference type="EMBL" id="KAJ7693955.1"/>
    </source>
</evidence>
<name>A0AAD7GJN6_MYCRO</name>
<gene>
    <name evidence="1" type="ORF">B0H17DRAFT_1132322</name>
</gene>
<evidence type="ECO:0000313" key="2">
    <source>
        <dbReference type="Proteomes" id="UP001221757"/>
    </source>
</evidence>
<reference evidence="1" key="1">
    <citation type="submission" date="2023-03" db="EMBL/GenBank/DDBJ databases">
        <title>Massive genome expansion in bonnet fungi (Mycena s.s.) driven by repeated elements and novel gene families across ecological guilds.</title>
        <authorList>
            <consortium name="Lawrence Berkeley National Laboratory"/>
            <person name="Harder C.B."/>
            <person name="Miyauchi S."/>
            <person name="Viragh M."/>
            <person name="Kuo A."/>
            <person name="Thoen E."/>
            <person name="Andreopoulos B."/>
            <person name="Lu D."/>
            <person name="Skrede I."/>
            <person name="Drula E."/>
            <person name="Henrissat B."/>
            <person name="Morin E."/>
            <person name="Kohler A."/>
            <person name="Barry K."/>
            <person name="LaButti K."/>
            <person name="Morin E."/>
            <person name="Salamov A."/>
            <person name="Lipzen A."/>
            <person name="Mereny Z."/>
            <person name="Hegedus B."/>
            <person name="Baldrian P."/>
            <person name="Stursova M."/>
            <person name="Weitz H."/>
            <person name="Taylor A."/>
            <person name="Grigoriev I.V."/>
            <person name="Nagy L.G."/>
            <person name="Martin F."/>
            <person name="Kauserud H."/>
        </authorList>
    </citation>
    <scope>NUCLEOTIDE SEQUENCE</scope>
    <source>
        <strain evidence="1">CBHHK067</strain>
    </source>
</reference>
<comment type="caution">
    <text evidence="1">The sequence shown here is derived from an EMBL/GenBank/DDBJ whole genome shotgun (WGS) entry which is preliminary data.</text>
</comment>
<protein>
    <submittedName>
        <fullName evidence="1">Uncharacterized protein</fullName>
    </submittedName>
</protein>
<proteinExistence type="predicted"/>
<dbReference type="Proteomes" id="UP001221757">
    <property type="component" value="Unassembled WGS sequence"/>
</dbReference>
<keyword evidence="2" id="KW-1185">Reference proteome</keyword>
<accession>A0AAD7GJN6</accession>
<organism evidence="1 2">
    <name type="scientific">Mycena rosella</name>
    <name type="common">Pink bonnet</name>
    <name type="synonym">Agaricus rosellus</name>
    <dbReference type="NCBI Taxonomy" id="1033263"/>
    <lineage>
        <taxon>Eukaryota</taxon>
        <taxon>Fungi</taxon>
        <taxon>Dikarya</taxon>
        <taxon>Basidiomycota</taxon>
        <taxon>Agaricomycotina</taxon>
        <taxon>Agaricomycetes</taxon>
        <taxon>Agaricomycetidae</taxon>
        <taxon>Agaricales</taxon>
        <taxon>Marasmiineae</taxon>
        <taxon>Mycenaceae</taxon>
        <taxon>Mycena</taxon>
    </lineage>
</organism>